<dbReference type="InterPro" id="IPR027417">
    <property type="entry name" value="P-loop_NTPase"/>
</dbReference>
<dbReference type="Gene3D" id="3.40.50.300">
    <property type="entry name" value="P-loop containing nucleotide triphosphate hydrolases"/>
    <property type="match status" value="1"/>
</dbReference>
<accession>A0A1H8NJB6</accession>
<dbReference type="InterPro" id="IPR000863">
    <property type="entry name" value="Sulfotransferase_dom"/>
</dbReference>
<keyword evidence="2" id="KW-0808">Transferase</keyword>
<gene>
    <name evidence="2" type="ORF">SAMN04488103_1207</name>
</gene>
<dbReference type="GO" id="GO:0008146">
    <property type="term" value="F:sulfotransferase activity"/>
    <property type="evidence" value="ECO:0007669"/>
    <property type="project" value="InterPro"/>
</dbReference>
<dbReference type="SUPFAM" id="SSF52540">
    <property type="entry name" value="P-loop containing nucleoside triphosphate hydrolases"/>
    <property type="match status" value="1"/>
</dbReference>
<dbReference type="AlphaFoldDB" id="A0A1H8NJB6"/>
<dbReference type="EMBL" id="FOCE01000020">
    <property type="protein sequence ID" value="SEO29677.1"/>
    <property type="molecule type" value="Genomic_DNA"/>
</dbReference>
<protein>
    <submittedName>
        <fullName evidence="2">Sulfotransferase family protein</fullName>
    </submittedName>
</protein>
<feature type="domain" description="Sulfotransferase" evidence="1">
    <location>
        <begin position="7"/>
        <end position="193"/>
    </location>
</feature>
<organism evidence="2 3">
    <name type="scientific">Gemmobacter aquatilis</name>
    <dbReference type="NCBI Taxonomy" id="933059"/>
    <lineage>
        <taxon>Bacteria</taxon>
        <taxon>Pseudomonadati</taxon>
        <taxon>Pseudomonadota</taxon>
        <taxon>Alphaproteobacteria</taxon>
        <taxon>Rhodobacterales</taxon>
        <taxon>Paracoccaceae</taxon>
        <taxon>Gemmobacter</taxon>
    </lineage>
</organism>
<evidence type="ECO:0000313" key="2">
    <source>
        <dbReference type="EMBL" id="SEO29677.1"/>
    </source>
</evidence>
<dbReference type="OrthoDB" id="547419at2"/>
<proteinExistence type="predicted"/>
<dbReference type="RefSeq" id="WP_139201631.1">
    <property type="nucleotide sequence ID" value="NZ_FOCE01000020.1"/>
</dbReference>
<dbReference type="Pfam" id="PF00685">
    <property type="entry name" value="Sulfotransfer_1"/>
    <property type="match status" value="1"/>
</dbReference>
<evidence type="ECO:0000313" key="3">
    <source>
        <dbReference type="Proteomes" id="UP000198761"/>
    </source>
</evidence>
<keyword evidence="3" id="KW-1185">Reference proteome</keyword>
<evidence type="ECO:0000259" key="1">
    <source>
        <dbReference type="Pfam" id="PF00685"/>
    </source>
</evidence>
<reference evidence="2 3" key="1">
    <citation type="submission" date="2016-10" db="EMBL/GenBank/DDBJ databases">
        <authorList>
            <person name="de Groot N.N."/>
        </authorList>
    </citation>
    <scope>NUCLEOTIDE SEQUENCE [LARGE SCALE GENOMIC DNA]</scope>
    <source>
        <strain evidence="2 3">DSM 3857</strain>
    </source>
</reference>
<dbReference type="Proteomes" id="UP000198761">
    <property type="component" value="Unassembled WGS sequence"/>
</dbReference>
<dbReference type="STRING" id="933059.SAMN04488103_1207"/>
<sequence length="289" mass="32411">MNKKTVILHIGLPKTGTTSLQQVLHFNSAQLKSRGIHYLENGTQYFDDFGHHAIAVSGMGIAGARVTPHLDLNALRQVWHQALDEIRYSPHEKVFLSSELFSMEYSNENSIRSILQALTDNGQVDIKVVVVLRDVADFVNSVYMQRVRDGAPDTIEEFIPQIRHLLDWKTLVERWAAVAGKGNVVCLKFEDLAASNLVSRFCEIVFGITERLAEPEHFLKNPSLPDAAINLIHKVNRSEISPAAKIGLANHLSKFFADHPLREPKTSFLSPEQSQALRAGCRWPQDVIS</sequence>
<name>A0A1H8NJB6_9RHOB</name>